<keyword evidence="5" id="KW-1185">Reference proteome</keyword>
<reference evidence="4 5" key="1">
    <citation type="journal article" date="2021" name="Sci. Rep.">
        <title>The genome of the diatom Chaetoceros tenuissimus carries an ancient integrated fragment of an extant virus.</title>
        <authorList>
            <person name="Hongo Y."/>
            <person name="Kimura K."/>
            <person name="Takaki Y."/>
            <person name="Yoshida Y."/>
            <person name="Baba S."/>
            <person name="Kobayashi G."/>
            <person name="Nagasaki K."/>
            <person name="Hano T."/>
            <person name="Tomaru Y."/>
        </authorList>
    </citation>
    <scope>NUCLEOTIDE SEQUENCE [LARGE SCALE GENOMIC DNA]</scope>
    <source>
        <strain evidence="4 5">NIES-3715</strain>
    </source>
</reference>
<comment type="caution">
    <text evidence="4">The sequence shown here is derived from an EMBL/GenBank/DDBJ whole genome shotgun (WGS) entry which is preliminary data.</text>
</comment>
<dbReference type="InterPro" id="IPR050471">
    <property type="entry name" value="AB_hydrolase"/>
</dbReference>
<name>A0AAD3CY92_9STRA</name>
<dbReference type="EMBL" id="BLLK01000047">
    <property type="protein sequence ID" value="GFH54371.1"/>
    <property type="molecule type" value="Genomic_DNA"/>
</dbReference>
<dbReference type="GO" id="GO:0006508">
    <property type="term" value="P:proteolysis"/>
    <property type="evidence" value="ECO:0007669"/>
    <property type="project" value="InterPro"/>
</dbReference>
<dbReference type="InterPro" id="IPR000073">
    <property type="entry name" value="AB_hydrolase_1"/>
</dbReference>
<dbReference type="PANTHER" id="PTHR43433">
    <property type="entry name" value="HYDROLASE, ALPHA/BETA FOLD FAMILY PROTEIN"/>
    <property type="match status" value="1"/>
</dbReference>
<dbReference type="Gene3D" id="3.40.50.1820">
    <property type="entry name" value="alpha/beta hydrolase"/>
    <property type="match status" value="1"/>
</dbReference>
<accession>A0AAD3CY92</accession>
<gene>
    <name evidence="4" type="ORF">CTEN210_10847</name>
</gene>
<dbReference type="InterPro" id="IPR002410">
    <property type="entry name" value="Peptidase_S33"/>
</dbReference>
<dbReference type="SUPFAM" id="SSF53474">
    <property type="entry name" value="alpha/beta-Hydrolases"/>
    <property type="match status" value="1"/>
</dbReference>
<dbReference type="PRINTS" id="PR00793">
    <property type="entry name" value="PROAMNOPTASE"/>
</dbReference>
<dbReference type="PANTHER" id="PTHR43433:SF5">
    <property type="entry name" value="AB HYDROLASE-1 DOMAIN-CONTAINING PROTEIN"/>
    <property type="match status" value="1"/>
</dbReference>
<feature type="domain" description="AB hydrolase-1" evidence="3">
    <location>
        <begin position="74"/>
        <end position="182"/>
    </location>
</feature>
<evidence type="ECO:0000313" key="4">
    <source>
        <dbReference type="EMBL" id="GFH54371.1"/>
    </source>
</evidence>
<evidence type="ECO:0000256" key="2">
    <source>
        <dbReference type="ARBA" id="ARBA00022801"/>
    </source>
</evidence>
<dbReference type="InterPro" id="IPR029058">
    <property type="entry name" value="AB_hydrolase_fold"/>
</dbReference>
<dbReference type="Proteomes" id="UP001054902">
    <property type="component" value="Unassembled WGS sequence"/>
</dbReference>
<dbReference type="GO" id="GO:0008233">
    <property type="term" value="F:peptidase activity"/>
    <property type="evidence" value="ECO:0007669"/>
    <property type="project" value="InterPro"/>
</dbReference>
<organism evidence="4 5">
    <name type="scientific">Chaetoceros tenuissimus</name>
    <dbReference type="NCBI Taxonomy" id="426638"/>
    <lineage>
        <taxon>Eukaryota</taxon>
        <taxon>Sar</taxon>
        <taxon>Stramenopiles</taxon>
        <taxon>Ochrophyta</taxon>
        <taxon>Bacillariophyta</taxon>
        <taxon>Coscinodiscophyceae</taxon>
        <taxon>Chaetocerotophycidae</taxon>
        <taxon>Chaetocerotales</taxon>
        <taxon>Chaetocerotaceae</taxon>
        <taxon>Chaetoceros</taxon>
    </lineage>
</organism>
<dbReference type="Pfam" id="PF00561">
    <property type="entry name" value="Abhydrolase_1"/>
    <property type="match status" value="1"/>
</dbReference>
<evidence type="ECO:0000256" key="1">
    <source>
        <dbReference type="ARBA" id="ARBA00010088"/>
    </source>
</evidence>
<comment type="similarity">
    <text evidence="1">Belongs to the peptidase S33 family.</text>
</comment>
<protein>
    <recommendedName>
        <fullName evidence="3">AB hydrolase-1 domain-containing protein</fullName>
    </recommendedName>
</protein>
<dbReference type="AlphaFoldDB" id="A0AAD3CY92"/>
<evidence type="ECO:0000313" key="5">
    <source>
        <dbReference type="Proteomes" id="UP001054902"/>
    </source>
</evidence>
<keyword evidence="2" id="KW-0378">Hydrolase</keyword>
<sequence length="332" mass="37054">MSVRVRRRIRSGSFGLPYQRVAPSNSGDFGNKILTVNRTYVPSTYDTNNQTVSIDFRLSYRIHNQDLLTSGNAPLILLHGGPSIPSNYLQSSAAALSKERSVITYDHIGCGSSSEPSDINAYSIDFAVDDLFALVKHLQLKEFHILGHSFGGIIGFEFMKRLLSDMEAPGETKCLSLSLLSTPFSVKEVDQESEMVLKCFENENISAQDASSLFQKSHVCRVTGDDTLPSALREAYSKRGKVWQGTEVIQDYVANMAQKLHHEFPHILLLRGEHDFVSNTHAITEWSSLMTSHGCKTIQHATLPGCSHYSMLENEKLFSCKLMSFLVQIENI</sequence>
<proteinExistence type="inferred from homology"/>
<evidence type="ECO:0000259" key="3">
    <source>
        <dbReference type="Pfam" id="PF00561"/>
    </source>
</evidence>